<gene>
    <name evidence="4" type="ORF">IZO911_LOCUS31353</name>
    <name evidence="3" type="ORF">JYZ213_LOCUS28085</name>
    <name evidence="6" type="ORF">KXQ929_LOCUS8019</name>
    <name evidence="5" type="ORF">OKA104_LOCUS1818</name>
    <name evidence="7" type="ORF">OXD698_LOCUS23023</name>
    <name evidence="2" type="ORF">VCS650_LOCUS25638</name>
</gene>
<dbReference type="Proteomes" id="UP000663860">
    <property type="component" value="Unassembled WGS sequence"/>
</dbReference>
<evidence type="ECO:0000313" key="5">
    <source>
        <dbReference type="EMBL" id="CAF3506925.1"/>
    </source>
</evidence>
<dbReference type="EMBL" id="CAJNON010000331">
    <property type="protein sequence ID" value="CAF1201201.1"/>
    <property type="molecule type" value="Genomic_DNA"/>
</dbReference>
<sequence length="100" mass="10372">MSSILNYILFALVLLCASGLLPEALGDAYKYKYNRANGNSGGGVGVSGPNGGSGSAHYKTIVVSQLLVIFIDDLFKVSTASGTYSDSNLELSVTVVLPPL</sequence>
<evidence type="ECO:0000313" key="8">
    <source>
        <dbReference type="Proteomes" id="UP000663845"/>
    </source>
</evidence>
<accession>A0A814XZ52</accession>
<organism evidence="3 8">
    <name type="scientific">Adineta steineri</name>
    <dbReference type="NCBI Taxonomy" id="433720"/>
    <lineage>
        <taxon>Eukaryota</taxon>
        <taxon>Metazoa</taxon>
        <taxon>Spiralia</taxon>
        <taxon>Gnathifera</taxon>
        <taxon>Rotifera</taxon>
        <taxon>Eurotatoria</taxon>
        <taxon>Bdelloidea</taxon>
        <taxon>Adinetida</taxon>
        <taxon>Adinetidae</taxon>
        <taxon>Adineta</taxon>
    </lineage>
</organism>
<feature type="signal peptide" evidence="1">
    <location>
        <begin position="1"/>
        <end position="26"/>
    </location>
</feature>
<comment type="caution">
    <text evidence="3">The sequence shown here is derived from an EMBL/GenBank/DDBJ whole genome shotgun (WGS) entry which is preliminary data.</text>
</comment>
<dbReference type="EMBL" id="CAJNOE010000512">
    <property type="protein sequence ID" value="CAF1251117.1"/>
    <property type="molecule type" value="Genomic_DNA"/>
</dbReference>
<dbReference type="Proteomes" id="UP000663845">
    <property type="component" value="Unassembled WGS sequence"/>
</dbReference>
<evidence type="ECO:0000313" key="3">
    <source>
        <dbReference type="EMBL" id="CAF1222519.1"/>
    </source>
</evidence>
<evidence type="ECO:0000256" key="1">
    <source>
        <dbReference type="SAM" id="SignalP"/>
    </source>
</evidence>
<evidence type="ECO:0000313" key="4">
    <source>
        <dbReference type="EMBL" id="CAF1251117.1"/>
    </source>
</evidence>
<dbReference type="EMBL" id="CAJOAY010000046">
    <property type="protein sequence ID" value="CAF3506925.1"/>
    <property type="molecule type" value="Genomic_DNA"/>
</dbReference>
<reference evidence="3" key="1">
    <citation type="submission" date="2021-02" db="EMBL/GenBank/DDBJ databases">
        <authorList>
            <person name="Nowell W R."/>
        </authorList>
    </citation>
    <scope>NUCLEOTIDE SEQUENCE</scope>
</reference>
<dbReference type="EMBL" id="CAJNOG010000401">
    <property type="protein sequence ID" value="CAF1222519.1"/>
    <property type="molecule type" value="Genomic_DNA"/>
</dbReference>
<keyword evidence="1" id="KW-0732">Signal</keyword>
<feature type="chain" id="PRO_5036226491" evidence="1">
    <location>
        <begin position="27"/>
        <end position="100"/>
    </location>
</feature>
<evidence type="ECO:0000313" key="7">
    <source>
        <dbReference type="EMBL" id="CAF3883500.1"/>
    </source>
</evidence>
<protein>
    <submittedName>
        <fullName evidence="3">Uncharacterized protein</fullName>
    </submittedName>
</protein>
<dbReference type="Proteomes" id="UP000663891">
    <property type="component" value="Unassembled WGS sequence"/>
</dbReference>
<dbReference type="Proteomes" id="UP000663868">
    <property type="component" value="Unassembled WGS sequence"/>
</dbReference>
<dbReference type="EMBL" id="CAJOAZ010002010">
    <property type="protein sequence ID" value="CAF3883500.1"/>
    <property type="molecule type" value="Genomic_DNA"/>
</dbReference>
<dbReference type="Proteomes" id="UP000663844">
    <property type="component" value="Unassembled WGS sequence"/>
</dbReference>
<evidence type="ECO:0000313" key="6">
    <source>
        <dbReference type="EMBL" id="CAF3655849.1"/>
    </source>
</evidence>
<dbReference type="Proteomes" id="UP000663881">
    <property type="component" value="Unassembled WGS sequence"/>
</dbReference>
<dbReference type="AlphaFoldDB" id="A0A814XZ52"/>
<dbReference type="EMBL" id="CAJOBB010000341">
    <property type="protein sequence ID" value="CAF3655849.1"/>
    <property type="molecule type" value="Genomic_DNA"/>
</dbReference>
<evidence type="ECO:0000313" key="2">
    <source>
        <dbReference type="EMBL" id="CAF1201201.1"/>
    </source>
</evidence>
<proteinExistence type="predicted"/>
<name>A0A814XZ52_9BILA</name>